<dbReference type="Pfam" id="PF02627">
    <property type="entry name" value="CMD"/>
    <property type="match status" value="1"/>
</dbReference>
<evidence type="ECO:0000313" key="2">
    <source>
        <dbReference type="EMBL" id="WVT06621.1"/>
    </source>
</evidence>
<proteinExistence type="predicted"/>
<reference evidence="2" key="1">
    <citation type="submission" date="2023-08" db="EMBL/GenBank/DDBJ databases">
        <title>Complete genome sequence of Sinorhizobium chiapanecum ITTG S70 isolated from Acaciella angustissima nodules in Chiapas-Mexico.</title>
        <authorList>
            <person name="Rincon-Rosales R."/>
            <person name="Rogel M.A."/>
            <person name="Rincon-Medina C.I."/>
            <person name="Guerrero G."/>
            <person name="Manzano-Gomez L.A."/>
            <person name="Lopez-Lopez A."/>
            <person name="Rincon Molina F.A."/>
            <person name="Martinez-Romero E."/>
        </authorList>
    </citation>
    <scope>NUCLEOTIDE SEQUENCE</scope>
    <source>
        <strain evidence="2">ITTG S70</strain>
        <plasmid evidence="2">pSchITTGS70c</plasmid>
    </source>
</reference>
<name>A0ABZ2BH93_9HYPH</name>
<accession>A0ABZ2BH93</accession>
<geneLocation type="plasmid" evidence="2 3">
    <name>pSchITTGS70c</name>
</geneLocation>
<dbReference type="PANTHER" id="PTHR33930">
    <property type="entry name" value="ALKYL HYDROPEROXIDE REDUCTASE AHPD"/>
    <property type="match status" value="1"/>
</dbReference>
<keyword evidence="3" id="KW-1185">Reference proteome</keyword>
<gene>
    <name evidence="2" type="ORF">RB548_23260</name>
</gene>
<dbReference type="InterPro" id="IPR029032">
    <property type="entry name" value="AhpD-like"/>
</dbReference>
<dbReference type="PANTHER" id="PTHR33930:SF2">
    <property type="entry name" value="BLR3452 PROTEIN"/>
    <property type="match status" value="1"/>
</dbReference>
<evidence type="ECO:0000313" key="3">
    <source>
        <dbReference type="Proteomes" id="UP001432360"/>
    </source>
</evidence>
<feature type="domain" description="Carboxymuconolactone decarboxylase-like" evidence="1">
    <location>
        <begin position="26"/>
        <end position="108"/>
    </location>
</feature>
<protein>
    <submittedName>
        <fullName evidence="2">Carboxymuconolactone decarboxylase family protein</fullName>
    </submittedName>
</protein>
<dbReference type="Proteomes" id="UP001432360">
    <property type="component" value="Plasmid pSchITTGS70c"/>
</dbReference>
<dbReference type="InterPro" id="IPR004675">
    <property type="entry name" value="AhpD_core"/>
</dbReference>
<sequence length="116" mass="12262">MSNMQDWNAYRDALIGRVGDFAKLSPDVLRGLHTIEGSGAKTGRLEPKMHELIALAVAVTTRCDGCIAVHAKKAVELGASKEEIAETLGVAIALNAGAALTYTARIFDAIEALPQT</sequence>
<organism evidence="2 3">
    <name type="scientific">Sinorhizobium chiapasense</name>
    <dbReference type="NCBI Taxonomy" id="501572"/>
    <lineage>
        <taxon>Bacteria</taxon>
        <taxon>Pseudomonadati</taxon>
        <taxon>Pseudomonadota</taxon>
        <taxon>Alphaproteobacteria</taxon>
        <taxon>Hyphomicrobiales</taxon>
        <taxon>Rhizobiaceae</taxon>
        <taxon>Sinorhizobium/Ensifer group</taxon>
        <taxon>Sinorhizobium</taxon>
    </lineage>
</organism>
<dbReference type="SUPFAM" id="SSF69118">
    <property type="entry name" value="AhpD-like"/>
    <property type="match status" value="1"/>
</dbReference>
<dbReference type="Gene3D" id="1.20.1290.10">
    <property type="entry name" value="AhpD-like"/>
    <property type="match status" value="1"/>
</dbReference>
<evidence type="ECO:0000259" key="1">
    <source>
        <dbReference type="Pfam" id="PF02627"/>
    </source>
</evidence>
<keyword evidence="2" id="KW-0614">Plasmid</keyword>
<dbReference type="InterPro" id="IPR003779">
    <property type="entry name" value="CMD-like"/>
</dbReference>
<dbReference type="NCBIfam" id="TIGR00778">
    <property type="entry name" value="ahpD_dom"/>
    <property type="match status" value="1"/>
</dbReference>
<dbReference type="EMBL" id="CP133151">
    <property type="protein sequence ID" value="WVT06621.1"/>
    <property type="molecule type" value="Genomic_DNA"/>
</dbReference>